<protein>
    <submittedName>
        <fullName evidence="1">Uncharacterized protein</fullName>
    </submittedName>
</protein>
<sequence>DAEFKIDKLYNILESVNPPFNYEDNDLEIRIADENGGSRIEGYIMNREKNLETWIKRVHKKFKQLPSDAGGIIIANSSNIWDPQDIDVVLKTSWRETKEGQKSRIAGIIFCVRQMLGVPSISGEVVNFISPHILINPYSKFDYSKELEEMARIIGTYPDWMQNELIERI</sequence>
<accession>X1RSX2</accession>
<dbReference type="EMBL" id="BARW01005096">
    <property type="protein sequence ID" value="GAI70046.1"/>
    <property type="molecule type" value="Genomic_DNA"/>
</dbReference>
<feature type="non-terminal residue" evidence="1">
    <location>
        <position position="1"/>
    </location>
</feature>
<comment type="caution">
    <text evidence="1">The sequence shown here is derived from an EMBL/GenBank/DDBJ whole genome shotgun (WGS) entry which is preliminary data.</text>
</comment>
<dbReference type="AlphaFoldDB" id="X1RSX2"/>
<name>X1RSX2_9ZZZZ</name>
<reference evidence="1" key="1">
    <citation type="journal article" date="2014" name="Front. Microbiol.">
        <title>High frequency of phylogenetically diverse reductive dehalogenase-homologous genes in deep subseafloor sedimentary metagenomes.</title>
        <authorList>
            <person name="Kawai M."/>
            <person name="Futagami T."/>
            <person name="Toyoda A."/>
            <person name="Takaki Y."/>
            <person name="Nishi S."/>
            <person name="Hori S."/>
            <person name="Arai W."/>
            <person name="Tsubouchi T."/>
            <person name="Morono Y."/>
            <person name="Uchiyama I."/>
            <person name="Ito T."/>
            <person name="Fujiyama A."/>
            <person name="Inagaki F."/>
            <person name="Takami H."/>
        </authorList>
    </citation>
    <scope>NUCLEOTIDE SEQUENCE</scope>
    <source>
        <strain evidence="1">Expedition CK06-06</strain>
    </source>
</reference>
<gene>
    <name evidence="1" type="ORF">S12H4_11377</name>
</gene>
<organism evidence="1">
    <name type="scientific">marine sediment metagenome</name>
    <dbReference type="NCBI Taxonomy" id="412755"/>
    <lineage>
        <taxon>unclassified sequences</taxon>
        <taxon>metagenomes</taxon>
        <taxon>ecological metagenomes</taxon>
    </lineage>
</organism>
<proteinExistence type="predicted"/>
<evidence type="ECO:0000313" key="1">
    <source>
        <dbReference type="EMBL" id="GAI70046.1"/>
    </source>
</evidence>